<keyword evidence="8" id="KW-1133">Transmembrane helix</keyword>
<dbReference type="GO" id="GO:0005886">
    <property type="term" value="C:plasma membrane"/>
    <property type="evidence" value="ECO:0007669"/>
    <property type="project" value="UniProtKB-SubCell"/>
</dbReference>
<evidence type="ECO:0000256" key="2">
    <source>
        <dbReference type="ARBA" id="ARBA00022475"/>
    </source>
</evidence>
<dbReference type="AlphaFoldDB" id="A0A7Y0KBX1"/>
<dbReference type="Pfam" id="PF00672">
    <property type="entry name" value="HAMP"/>
    <property type="match status" value="1"/>
</dbReference>
<dbReference type="Pfam" id="PF00015">
    <property type="entry name" value="MCPsignal"/>
    <property type="match status" value="1"/>
</dbReference>
<comment type="caution">
    <text evidence="11">The sequence shown here is derived from an EMBL/GenBank/DDBJ whole genome shotgun (WGS) entry which is preliminary data.</text>
</comment>
<evidence type="ECO:0000313" key="12">
    <source>
        <dbReference type="Proteomes" id="UP000588491"/>
    </source>
</evidence>
<keyword evidence="12" id="KW-1185">Reference proteome</keyword>
<evidence type="ECO:0000259" key="10">
    <source>
        <dbReference type="PROSITE" id="PS50885"/>
    </source>
</evidence>
<feature type="domain" description="Methyl-accepting transducer" evidence="9">
    <location>
        <begin position="272"/>
        <end position="543"/>
    </location>
</feature>
<dbReference type="CDD" id="cd06225">
    <property type="entry name" value="HAMP"/>
    <property type="match status" value="1"/>
</dbReference>
<keyword evidence="8" id="KW-0812">Transmembrane</keyword>
<evidence type="ECO:0000256" key="1">
    <source>
        <dbReference type="ARBA" id="ARBA00004236"/>
    </source>
</evidence>
<evidence type="ECO:0000256" key="5">
    <source>
        <dbReference type="ARBA" id="ARBA00029447"/>
    </source>
</evidence>
<organism evidence="11 12">
    <name type="scientific">Niallia alba</name>
    <dbReference type="NCBI Taxonomy" id="2729105"/>
    <lineage>
        <taxon>Bacteria</taxon>
        <taxon>Bacillati</taxon>
        <taxon>Bacillota</taxon>
        <taxon>Bacilli</taxon>
        <taxon>Bacillales</taxon>
        <taxon>Bacillaceae</taxon>
        <taxon>Niallia</taxon>
    </lineage>
</organism>
<dbReference type="InterPro" id="IPR004089">
    <property type="entry name" value="MCPsignal_dom"/>
</dbReference>
<feature type="domain" description="HAMP" evidence="10">
    <location>
        <begin position="200"/>
        <end position="253"/>
    </location>
</feature>
<keyword evidence="3 8" id="KW-0472">Membrane</keyword>
<reference evidence="11 12" key="1">
    <citation type="submission" date="2020-04" db="EMBL/GenBank/DDBJ databases">
        <title>Bacillus sp. UniB3 isolated from commercial digestive syrup.</title>
        <authorList>
            <person name="Thorat V."/>
            <person name="Kirdat K."/>
            <person name="Tiwarekar B."/>
            <person name="Yadav A."/>
        </authorList>
    </citation>
    <scope>NUCLEOTIDE SEQUENCE [LARGE SCALE GENOMIC DNA]</scope>
    <source>
        <strain evidence="11 12">UniB3</strain>
    </source>
</reference>
<feature type="transmembrane region" description="Helical" evidence="8">
    <location>
        <begin position="177"/>
        <end position="197"/>
    </location>
</feature>
<comment type="subcellular location">
    <subcellularLocation>
        <location evidence="1">Cell membrane</location>
    </subcellularLocation>
</comment>
<evidence type="ECO:0000256" key="3">
    <source>
        <dbReference type="ARBA" id="ARBA00023136"/>
    </source>
</evidence>
<accession>A0A7Y0KBX1</accession>
<evidence type="ECO:0000256" key="8">
    <source>
        <dbReference type="SAM" id="Phobius"/>
    </source>
</evidence>
<keyword evidence="2" id="KW-1003">Cell membrane</keyword>
<keyword evidence="7" id="KW-0175">Coiled coil</keyword>
<dbReference type="PANTHER" id="PTHR32089:SF112">
    <property type="entry name" value="LYSOZYME-LIKE PROTEIN-RELATED"/>
    <property type="match status" value="1"/>
</dbReference>
<dbReference type="PANTHER" id="PTHR32089">
    <property type="entry name" value="METHYL-ACCEPTING CHEMOTAXIS PROTEIN MCPB"/>
    <property type="match status" value="1"/>
</dbReference>
<dbReference type="Proteomes" id="UP000588491">
    <property type="component" value="Unassembled WGS sequence"/>
</dbReference>
<sequence>MRISIKHKLSVSFLIVSILFIILSYYSYKSTKETVETYDYLIETVTELRSISEQIKTNAARQISYLRGYFVYSTPSFKNRFNGASSNINTFVDKGVEISADGDIEKRLTELAALNKELTHKGNALMNSNSPSQSALDEVTALSDTLSDQADILNNLLTNDILKPEIENAQRESEQRMFLVVIFSAIVTAISLTIGFIQSSLITKPIQKLQTNMQKVAKGDLHTAKFSIKAKDEIYHLNEAFEQMKDNLSKMISNMSESSNMVAASAEQLHASAEQSSNASTTIASSIQSIAESNEHTLGKISDNALALDSILSGVEAIKDRSHYVSSLSQVAFTNAEQGTKQIHDNLTQMEFIYDSVQRSNSIIASLADRSNEIGKMIELISNIANQTNLLALNAAIEAARAGENGKGFAVVADEVRKLAEQSQASTQDISQSLQGIQQDTSEAVTMLNETLDRAKTGVSISTNTVESFSTIVTNTQKVAPAIEEVAQTVATITTQNKDVVRVANEIALLSKENGSSTEEVAASTEEQMASMEEIKASAESLSSMAEELMEIVSQFNQKEEI</sequence>
<dbReference type="SMART" id="SM00304">
    <property type="entry name" value="HAMP"/>
    <property type="match status" value="1"/>
</dbReference>
<evidence type="ECO:0000313" key="11">
    <source>
        <dbReference type="EMBL" id="NMO79288.1"/>
    </source>
</evidence>
<feature type="transmembrane region" description="Helical" evidence="8">
    <location>
        <begin position="9"/>
        <end position="28"/>
    </location>
</feature>
<gene>
    <name evidence="11" type="ORF">HHU08_20245</name>
</gene>
<dbReference type="PROSITE" id="PS50111">
    <property type="entry name" value="CHEMOTAXIS_TRANSDUC_2"/>
    <property type="match status" value="1"/>
</dbReference>
<evidence type="ECO:0000256" key="4">
    <source>
        <dbReference type="ARBA" id="ARBA00023224"/>
    </source>
</evidence>
<dbReference type="CDD" id="cd11386">
    <property type="entry name" value="MCP_signal"/>
    <property type="match status" value="1"/>
</dbReference>
<name>A0A7Y0KBX1_9BACI</name>
<protein>
    <submittedName>
        <fullName evidence="11">HAMP domain-containing protein</fullName>
    </submittedName>
</protein>
<evidence type="ECO:0000256" key="6">
    <source>
        <dbReference type="PROSITE-ProRule" id="PRU00284"/>
    </source>
</evidence>
<dbReference type="SMART" id="SM00283">
    <property type="entry name" value="MA"/>
    <property type="match status" value="1"/>
</dbReference>
<dbReference type="Gene3D" id="6.10.340.10">
    <property type="match status" value="1"/>
</dbReference>
<evidence type="ECO:0000259" key="9">
    <source>
        <dbReference type="PROSITE" id="PS50111"/>
    </source>
</evidence>
<dbReference type="InterPro" id="IPR003660">
    <property type="entry name" value="HAMP_dom"/>
</dbReference>
<feature type="coiled-coil region" evidence="7">
    <location>
        <begin position="522"/>
        <end position="552"/>
    </location>
</feature>
<evidence type="ECO:0000256" key="7">
    <source>
        <dbReference type="SAM" id="Coils"/>
    </source>
</evidence>
<dbReference type="GO" id="GO:0007165">
    <property type="term" value="P:signal transduction"/>
    <property type="evidence" value="ECO:0007669"/>
    <property type="project" value="UniProtKB-KW"/>
</dbReference>
<comment type="similarity">
    <text evidence="5">Belongs to the methyl-accepting chemotaxis (MCP) protein family.</text>
</comment>
<keyword evidence="4 6" id="KW-0807">Transducer</keyword>
<proteinExistence type="inferred from homology"/>
<dbReference type="Gene3D" id="1.10.287.950">
    <property type="entry name" value="Methyl-accepting chemotaxis protein"/>
    <property type="match status" value="1"/>
</dbReference>
<dbReference type="PROSITE" id="PS50885">
    <property type="entry name" value="HAMP"/>
    <property type="match status" value="1"/>
</dbReference>
<dbReference type="SUPFAM" id="SSF58104">
    <property type="entry name" value="Methyl-accepting chemotaxis protein (MCP) signaling domain"/>
    <property type="match status" value="1"/>
</dbReference>
<dbReference type="EMBL" id="JABBPK010000001">
    <property type="protein sequence ID" value="NMO79288.1"/>
    <property type="molecule type" value="Genomic_DNA"/>
</dbReference>
<dbReference type="RefSeq" id="WP_169189148.1">
    <property type="nucleotide sequence ID" value="NZ_JABBPK010000001.1"/>
</dbReference>